<keyword evidence="7" id="KW-0067">ATP-binding</keyword>
<dbReference type="eggNOG" id="KOG2878">
    <property type="taxonomic scope" value="Eukaryota"/>
</dbReference>
<accession>H8X4L9</accession>
<dbReference type="RefSeq" id="XP_003869098.1">
    <property type="nucleotide sequence ID" value="XM_003869049.1"/>
</dbReference>
<evidence type="ECO:0000256" key="3">
    <source>
        <dbReference type="ARBA" id="ARBA00022490"/>
    </source>
</evidence>
<evidence type="ECO:0000256" key="4">
    <source>
        <dbReference type="ARBA" id="ARBA00022679"/>
    </source>
</evidence>
<evidence type="ECO:0000313" key="10">
    <source>
        <dbReference type="EMBL" id="CCG22961.1"/>
    </source>
</evidence>
<comment type="subcellular location">
    <subcellularLocation>
        <location evidence="2">Cytoplasm</location>
    </subcellularLocation>
    <subcellularLocation>
        <location evidence="1">Nucleus</location>
    </subcellularLocation>
</comment>
<dbReference type="GO" id="GO:0005737">
    <property type="term" value="C:cytoplasm"/>
    <property type="evidence" value="ECO:0007669"/>
    <property type="project" value="UniProtKB-SubCell"/>
</dbReference>
<evidence type="ECO:0000256" key="9">
    <source>
        <dbReference type="ARBA" id="ARBA00061312"/>
    </source>
</evidence>
<dbReference type="HOGENOM" id="CLU_056986_1_0_1"/>
<dbReference type="GeneID" id="14540219"/>
<name>H8X4L9_CANO9</name>
<keyword evidence="6" id="KW-0418">Kinase</keyword>
<dbReference type="Proteomes" id="UP000005018">
    <property type="component" value="Chromosome 4"/>
</dbReference>
<dbReference type="KEGG" id="cot:CORT_0D01130"/>
<keyword evidence="4" id="KW-0808">Transferase</keyword>
<dbReference type="Gene3D" id="3.40.50.300">
    <property type="entry name" value="P-loop containing nucleotide triphosphate hydrolases"/>
    <property type="match status" value="1"/>
</dbReference>
<dbReference type="GO" id="GO:0005634">
    <property type="term" value="C:nucleus"/>
    <property type="evidence" value="ECO:0007669"/>
    <property type="project" value="UniProtKB-SubCell"/>
</dbReference>
<dbReference type="GO" id="GO:0016301">
    <property type="term" value="F:kinase activity"/>
    <property type="evidence" value="ECO:0007669"/>
    <property type="project" value="UniProtKB-KW"/>
</dbReference>
<dbReference type="FunFam" id="3.40.50.300:FF:001691">
    <property type="entry name" value="Probable ATP-dependent kinase TDA10"/>
    <property type="match status" value="1"/>
</dbReference>
<keyword evidence="8" id="KW-0539">Nucleus</keyword>
<dbReference type="PANTHER" id="PTHR10285">
    <property type="entry name" value="URIDINE KINASE"/>
    <property type="match status" value="1"/>
</dbReference>
<protein>
    <submittedName>
        <fullName evidence="10">Ygr205w protein</fullName>
    </submittedName>
</protein>
<evidence type="ECO:0000256" key="2">
    <source>
        <dbReference type="ARBA" id="ARBA00004496"/>
    </source>
</evidence>
<dbReference type="InterPro" id="IPR027417">
    <property type="entry name" value="P-loop_NTPase"/>
</dbReference>
<evidence type="ECO:0000256" key="7">
    <source>
        <dbReference type="ARBA" id="ARBA00022840"/>
    </source>
</evidence>
<dbReference type="SUPFAM" id="SSF52540">
    <property type="entry name" value="P-loop containing nucleoside triphosphate hydrolases"/>
    <property type="match status" value="1"/>
</dbReference>
<comment type="similarity">
    <text evidence="9">Belongs to the GLYK kinase family.</text>
</comment>
<proteinExistence type="inferred from homology"/>
<evidence type="ECO:0000256" key="5">
    <source>
        <dbReference type="ARBA" id="ARBA00022741"/>
    </source>
</evidence>
<evidence type="ECO:0000256" key="6">
    <source>
        <dbReference type="ARBA" id="ARBA00022777"/>
    </source>
</evidence>
<reference evidence="10 11" key="1">
    <citation type="journal article" date="2012" name="PLoS ONE">
        <title>Sequence and analysis of the genome of the pathogenic yeast Candida orthopsilosis.</title>
        <authorList>
            <person name="Riccombeni A."/>
            <person name="Vidanes G."/>
            <person name="Proux-Wera E."/>
            <person name="Wolfe K.H."/>
            <person name="Butler G."/>
        </authorList>
    </citation>
    <scope>NUCLEOTIDE SEQUENCE [LARGE SCALE GENOMIC DNA]</scope>
    <source>
        <strain evidence="10 11">Co 90-125</strain>
    </source>
</reference>
<evidence type="ECO:0000256" key="1">
    <source>
        <dbReference type="ARBA" id="ARBA00004123"/>
    </source>
</evidence>
<evidence type="ECO:0000256" key="8">
    <source>
        <dbReference type="ARBA" id="ARBA00023242"/>
    </source>
</evidence>
<dbReference type="GO" id="GO:0005524">
    <property type="term" value="F:ATP binding"/>
    <property type="evidence" value="ECO:0007669"/>
    <property type="project" value="UniProtKB-KW"/>
</dbReference>
<evidence type="ECO:0000313" key="11">
    <source>
        <dbReference type="Proteomes" id="UP000005018"/>
    </source>
</evidence>
<organism evidence="10 11">
    <name type="scientific">Candida orthopsilosis (strain 90-125)</name>
    <name type="common">Yeast</name>
    <dbReference type="NCBI Taxonomy" id="1136231"/>
    <lineage>
        <taxon>Eukaryota</taxon>
        <taxon>Fungi</taxon>
        <taxon>Dikarya</taxon>
        <taxon>Ascomycota</taxon>
        <taxon>Saccharomycotina</taxon>
        <taxon>Pichiomycetes</taxon>
        <taxon>Debaryomycetaceae</taxon>
        <taxon>Candida/Lodderomyces clade</taxon>
        <taxon>Candida</taxon>
    </lineage>
</organism>
<dbReference type="OrthoDB" id="347435at2759"/>
<dbReference type="EMBL" id="HE681722">
    <property type="protein sequence ID" value="CCG22961.1"/>
    <property type="molecule type" value="Genomic_DNA"/>
</dbReference>
<keyword evidence="5" id="KW-0547">Nucleotide-binding</keyword>
<sequence>MTTTLDASIKFVSKAIDSYDFEGALKPLTVGISGPQGSGKTYLASYLTQTLQNSYPNLKFTQFSIDDFYLTHSDQERVTQQAIKDENKLLIGRGLPGTHDLNLLQNVLHQMCENYKKQWVPVRLPFYDKSAFGGLGDRSSTGANILNEPADVVICEGWFNGFMPLNEELVNIKYLTSPVDSILQRYRLYQIQDINNQLSKYVPIWKIFSHFVILQTDTIENVYKWRIEQEHALIALKGQGMSDEQIKLFVDRYMPMYLLYYEKLCDQGLHNTQCLVLSIDLHRKLLGSRIIGI</sequence>
<keyword evidence="11" id="KW-1185">Reference proteome</keyword>
<dbReference type="AlphaFoldDB" id="H8X4L9"/>
<gene>
    <name evidence="10" type="ORF">CORT_0D01130</name>
</gene>
<keyword evidence="3" id="KW-0963">Cytoplasm</keyword>